<accession>A0ACC2ZMF9</accession>
<dbReference type="EMBL" id="JAPDRP010000002">
    <property type="protein sequence ID" value="KAJ9648711.1"/>
    <property type="molecule type" value="Genomic_DNA"/>
</dbReference>
<dbReference type="Proteomes" id="UP001172680">
    <property type="component" value="Unassembled WGS sequence"/>
</dbReference>
<sequence>MSTATKRPPPPGVVARSPSRASATSATSTNGVIPRKKSVQGTTSNHVSARAAVKKPSPTSSLAHIPNTSPDDEGEDARAATAALMEDLRERLKKAELASEEYQKQIGVFQSRLDDAIGEQVKLEERLHEEEERAEGLQNEQRESLRQRRELEGIYEAERAASMKDKESAQVREEELHGIIQRLKEGMAERETRTGVNDERRLSRHSSFQSPVRSSSSSSLEPSHFAPPASLQRSNSTNNSKLILQKDKVIESLRLELAEAQIKLVEMENMGGGRMRELEKIVLETRMTNARLMEENESFQLLLSEKTLNGDFTRGDFIRGTSRGSDSRPASRMGPGTSLADELSTVAETDMENQRRLENELNALKEQNKALTTYINKIIGRLLQYQGYEAILDKSDDPVPDKQTVPDTSKALPPPPPTAPSLLERAKSVATGVNKPRPRPVSYMPPPSYPASTMSAMSASDTSTTTTDAATAPRIPLQRSHSHRLGGHQRANSEFVSSAAVVINNMYRPSGTTPTPGPASPGIVSPRNSFFGPNAAAAARIPSGASGASGASNTRSSSVPRASVDEKRMSMASNSAVDSLSNSNNSDSGIGIDTPSPPRSLASSFDRPGGAVMAGKTIRPLRLVQEKSEGDAAEAAARAKANRASWISGWFGRGRGVLVRGDAVRRGGVGGREVLGRRTCYGLDRLQWVGAVGVVGAFLLTTDAALYNRYLAELSGTPCG</sequence>
<protein>
    <submittedName>
        <fullName evidence="1">Uncharacterized protein</fullName>
    </submittedName>
</protein>
<proteinExistence type="predicted"/>
<organism evidence="1 2">
    <name type="scientific">Coniosporium tulheliwenetii</name>
    <dbReference type="NCBI Taxonomy" id="3383036"/>
    <lineage>
        <taxon>Eukaryota</taxon>
        <taxon>Fungi</taxon>
        <taxon>Dikarya</taxon>
        <taxon>Ascomycota</taxon>
        <taxon>Pezizomycotina</taxon>
        <taxon>Dothideomycetes</taxon>
        <taxon>Dothideomycetes incertae sedis</taxon>
        <taxon>Coniosporium</taxon>
    </lineage>
</organism>
<name>A0ACC2ZMF9_9PEZI</name>
<evidence type="ECO:0000313" key="2">
    <source>
        <dbReference type="Proteomes" id="UP001172680"/>
    </source>
</evidence>
<reference evidence="1" key="1">
    <citation type="submission" date="2022-10" db="EMBL/GenBank/DDBJ databases">
        <title>Culturing micro-colonial fungi from biological soil crusts in the Mojave desert and describing Neophaeococcomyces mojavensis, and introducing the new genera and species Taxawa tesnikishii.</title>
        <authorList>
            <person name="Kurbessoian T."/>
            <person name="Stajich J.E."/>
        </authorList>
    </citation>
    <scope>NUCLEOTIDE SEQUENCE</scope>
    <source>
        <strain evidence="1">JES_115</strain>
    </source>
</reference>
<keyword evidence="2" id="KW-1185">Reference proteome</keyword>
<comment type="caution">
    <text evidence="1">The sequence shown here is derived from an EMBL/GenBank/DDBJ whole genome shotgun (WGS) entry which is preliminary data.</text>
</comment>
<gene>
    <name evidence="1" type="ORF">H2199_000624</name>
</gene>
<evidence type="ECO:0000313" key="1">
    <source>
        <dbReference type="EMBL" id="KAJ9648711.1"/>
    </source>
</evidence>